<evidence type="ECO:0000313" key="2">
    <source>
        <dbReference type="Proteomes" id="UP000054217"/>
    </source>
</evidence>
<organism evidence="1 2">
    <name type="scientific">Pisolithus tinctorius Marx 270</name>
    <dbReference type="NCBI Taxonomy" id="870435"/>
    <lineage>
        <taxon>Eukaryota</taxon>
        <taxon>Fungi</taxon>
        <taxon>Dikarya</taxon>
        <taxon>Basidiomycota</taxon>
        <taxon>Agaricomycotina</taxon>
        <taxon>Agaricomycetes</taxon>
        <taxon>Agaricomycetidae</taxon>
        <taxon>Boletales</taxon>
        <taxon>Sclerodermatineae</taxon>
        <taxon>Pisolithaceae</taxon>
        <taxon>Pisolithus</taxon>
    </lineage>
</organism>
<dbReference type="OrthoDB" id="3230646at2759"/>
<feature type="non-terminal residue" evidence="1">
    <location>
        <position position="54"/>
    </location>
</feature>
<dbReference type="Proteomes" id="UP000054217">
    <property type="component" value="Unassembled WGS sequence"/>
</dbReference>
<dbReference type="HOGENOM" id="CLU_3056138_0_0_1"/>
<keyword evidence="2" id="KW-1185">Reference proteome</keyword>
<dbReference type="InParanoid" id="A0A0C3K0A3"/>
<reference evidence="1 2" key="1">
    <citation type="submission" date="2014-04" db="EMBL/GenBank/DDBJ databases">
        <authorList>
            <consortium name="DOE Joint Genome Institute"/>
            <person name="Kuo A."/>
            <person name="Kohler A."/>
            <person name="Costa M.D."/>
            <person name="Nagy L.G."/>
            <person name="Floudas D."/>
            <person name="Copeland A."/>
            <person name="Barry K.W."/>
            <person name="Cichocki N."/>
            <person name="Veneault-Fourrey C."/>
            <person name="LaButti K."/>
            <person name="Lindquist E.A."/>
            <person name="Lipzen A."/>
            <person name="Lundell T."/>
            <person name="Morin E."/>
            <person name="Murat C."/>
            <person name="Sun H."/>
            <person name="Tunlid A."/>
            <person name="Henrissat B."/>
            <person name="Grigoriev I.V."/>
            <person name="Hibbett D.S."/>
            <person name="Martin F."/>
            <person name="Nordberg H.P."/>
            <person name="Cantor M.N."/>
            <person name="Hua S.X."/>
        </authorList>
    </citation>
    <scope>NUCLEOTIDE SEQUENCE [LARGE SCALE GENOMIC DNA]</scope>
    <source>
        <strain evidence="1 2">Marx 270</strain>
    </source>
</reference>
<reference evidence="2" key="2">
    <citation type="submission" date="2015-01" db="EMBL/GenBank/DDBJ databases">
        <title>Evolutionary Origins and Diversification of the Mycorrhizal Mutualists.</title>
        <authorList>
            <consortium name="DOE Joint Genome Institute"/>
            <consortium name="Mycorrhizal Genomics Consortium"/>
            <person name="Kohler A."/>
            <person name="Kuo A."/>
            <person name="Nagy L.G."/>
            <person name="Floudas D."/>
            <person name="Copeland A."/>
            <person name="Barry K.W."/>
            <person name="Cichocki N."/>
            <person name="Veneault-Fourrey C."/>
            <person name="LaButti K."/>
            <person name="Lindquist E.A."/>
            <person name="Lipzen A."/>
            <person name="Lundell T."/>
            <person name="Morin E."/>
            <person name="Murat C."/>
            <person name="Riley R."/>
            <person name="Ohm R."/>
            <person name="Sun H."/>
            <person name="Tunlid A."/>
            <person name="Henrissat B."/>
            <person name="Grigoriev I.V."/>
            <person name="Hibbett D.S."/>
            <person name="Martin F."/>
        </authorList>
    </citation>
    <scope>NUCLEOTIDE SEQUENCE [LARGE SCALE GENOMIC DNA]</scope>
    <source>
        <strain evidence="2">Marx 270</strain>
    </source>
</reference>
<evidence type="ECO:0000313" key="1">
    <source>
        <dbReference type="EMBL" id="KIO03042.1"/>
    </source>
</evidence>
<accession>A0A0C3K0A3</accession>
<protein>
    <submittedName>
        <fullName evidence="1">Uncharacterized protein</fullName>
    </submittedName>
</protein>
<dbReference type="EMBL" id="KN831978">
    <property type="protein sequence ID" value="KIO03042.1"/>
    <property type="molecule type" value="Genomic_DNA"/>
</dbReference>
<gene>
    <name evidence="1" type="ORF">M404DRAFT_1001669</name>
</gene>
<name>A0A0C3K0A3_PISTI</name>
<dbReference type="AlphaFoldDB" id="A0A0C3K0A3"/>
<proteinExistence type="predicted"/>
<sequence>MSAPASVSGTNKIVANDSEVVAVVDRDALQLVISGMAPWRDALQGLDAFVDYHD</sequence>